<dbReference type="EMBL" id="GGEC01041856">
    <property type="protein sequence ID" value="MBX22340.1"/>
    <property type="molecule type" value="Transcribed_RNA"/>
</dbReference>
<reference evidence="1" key="1">
    <citation type="submission" date="2018-02" db="EMBL/GenBank/DDBJ databases">
        <title>Rhizophora mucronata_Transcriptome.</title>
        <authorList>
            <person name="Meera S.P."/>
            <person name="Sreeshan A."/>
            <person name="Augustine A."/>
        </authorList>
    </citation>
    <scope>NUCLEOTIDE SEQUENCE</scope>
    <source>
        <tissue evidence="1">Leaf</tissue>
    </source>
</reference>
<protein>
    <submittedName>
        <fullName evidence="1">Uncharacterized protein</fullName>
    </submittedName>
</protein>
<accession>A0A2P2LWJ9</accession>
<proteinExistence type="predicted"/>
<organism evidence="1">
    <name type="scientific">Rhizophora mucronata</name>
    <name type="common">Asiatic mangrove</name>
    <dbReference type="NCBI Taxonomy" id="61149"/>
    <lineage>
        <taxon>Eukaryota</taxon>
        <taxon>Viridiplantae</taxon>
        <taxon>Streptophyta</taxon>
        <taxon>Embryophyta</taxon>
        <taxon>Tracheophyta</taxon>
        <taxon>Spermatophyta</taxon>
        <taxon>Magnoliopsida</taxon>
        <taxon>eudicotyledons</taxon>
        <taxon>Gunneridae</taxon>
        <taxon>Pentapetalae</taxon>
        <taxon>rosids</taxon>
        <taxon>fabids</taxon>
        <taxon>Malpighiales</taxon>
        <taxon>Rhizophoraceae</taxon>
        <taxon>Rhizophora</taxon>
    </lineage>
</organism>
<evidence type="ECO:0000313" key="1">
    <source>
        <dbReference type="EMBL" id="MBX22340.1"/>
    </source>
</evidence>
<dbReference type="AlphaFoldDB" id="A0A2P2LWJ9"/>
<name>A0A2P2LWJ9_RHIMU</name>
<sequence length="45" mass="5200">MDVHDSSTISCDCPLKPGVVSFLSDWKVFHSLHDNLKIIRKHHQQ</sequence>